<keyword evidence="8" id="KW-0676">Redox-active center</keyword>
<dbReference type="EMBL" id="CAJVRM010000006">
    <property type="protein sequence ID" value="CAG8971049.1"/>
    <property type="molecule type" value="Genomic_DNA"/>
</dbReference>
<evidence type="ECO:0000256" key="3">
    <source>
        <dbReference type="ARBA" id="ARBA00004319"/>
    </source>
</evidence>
<evidence type="ECO:0000256" key="5">
    <source>
        <dbReference type="ARBA" id="ARBA00012723"/>
    </source>
</evidence>
<organism evidence="12 13">
    <name type="scientific">Hymenoscyphus albidus</name>
    <dbReference type="NCBI Taxonomy" id="595503"/>
    <lineage>
        <taxon>Eukaryota</taxon>
        <taxon>Fungi</taxon>
        <taxon>Dikarya</taxon>
        <taxon>Ascomycota</taxon>
        <taxon>Pezizomycotina</taxon>
        <taxon>Leotiomycetes</taxon>
        <taxon>Helotiales</taxon>
        <taxon>Helotiaceae</taxon>
        <taxon>Hymenoscyphus</taxon>
    </lineage>
</organism>
<feature type="domain" description="Thioredoxin" evidence="11">
    <location>
        <begin position="10"/>
        <end position="76"/>
    </location>
</feature>
<evidence type="ECO:0000256" key="8">
    <source>
        <dbReference type="ARBA" id="ARBA00023284"/>
    </source>
</evidence>
<dbReference type="Pfam" id="PF13848">
    <property type="entry name" value="Thioredoxin_6"/>
    <property type="match status" value="1"/>
</dbReference>
<comment type="similarity">
    <text evidence="4">Belongs to the protein disulfide isomerase family.</text>
</comment>
<name>A0A9N9LEU3_9HELO</name>
<evidence type="ECO:0000256" key="7">
    <source>
        <dbReference type="ARBA" id="ARBA00023235"/>
    </source>
</evidence>
<keyword evidence="13" id="KW-1185">Reference proteome</keyword>
<protein>
    <recommendedName>
        <fullName evidence="9">Protein disulfide-isomerase</fullName>
        <ecNumber evidence="5">5.3.4.1</ecNumber>
    </recommendedName>
</protein>
<evidence type="ECO:0000256" key="9">
    <source>
        <dbReference type="ARBA" id="ARBA00039846"/>
    </source>
</evidence>
<dbReference type="AlphaFoldDB" id="A0A9N9LEU3"/>
<evidence type="ECO:0000256" key="10">
    <source>
        <dbReference type="SAM" id="MobiDB-lite"/>
    </source>
</evidence>
<comment type="caution">
    <text evidence="12">The sequence shown here is derived from an EMBL/GenBank/DDBJ whole genome shotgun (WGS) entry which is preliminary data.</text>
</comment>
<feature type="region of interest" description="Disordered" evidence="10">
    <location>
        <begin position="294"/>
        <end position="350"/>
    </location>
</feature>
<feature type="compositionally biased region" description="Basic and acidic residues" evidence="10">
    <location>
        <begin position="305"/>
        <end position="350"/>
    </location>
</feature>
<comment type="catalytic activity">
    <reaction evidence="1">
        <text>Catalyzes the rearrangement of -S-S- bonds in proteins.</text>
        <dbReference type="EC" id="5.3.4.1"/>
    </reaction>
</comment>
<dbReference type="GO" id="GO:0003756">
    <property type="term" value="F:protein disulfide isomerase activity"/>
    <property type="evidence" value="ECO:0007669"/>
    <property type="project" value="UniProtKB-EC"/>
</dbReference>
<evidence type="ECO:0000256" key="4">
    <source>
        <dbReference type="ARBA" id="ARBA00006347"/>
    </source>
</evidence>
<dbReference type="InterPro" id="IPR013766">
    <property type="entry name" value="Thioredoxin_domain"/>
</dbReference>
<evidence type="ECO:0000256" key="6">
    <source>
        <dbReference type="ARBA" id="ARBA00022824"/>
    </source>
</evidence>
<accession>A0A9N9LEU3</accession>
<dbReference type="GO" id="GO:0005788">
    <property type="term" value="C:endoplasmic reticulum lumen"/>
    <property type="evidence" value="ECO:0007669"/>
    <property type="project" value="UniProtKB-SubCell"/>
</dbReference>
<dbReference type="PANTHER" id="PTHR18929">
    <property type="entry name" value="PROTEIN DISULFIDE ISOMERASE"/>
    <property type="match status" value="1"/>
</dbReference>
<dbReference type="OrthoDB" id="427280at2759"/>
<dbReference type="GO" id="GO:0006457">
    <property type="term" value="P:protein folding"/>
    <property type="evidence" value="ECO:0007669"/>
    <property type="project" value="TreeGrafter"/>
</dbReference>
<dbReference type="Gene3D" id="3.40.30.10">
    <property type="entry name" value="Glutaredoxin"/>
    <property type="match status" value="2"/>
</dbReference>
<dbReference type="EC" id="5.3.4.1" evidence="5"/>
<evidence type="ECO:0000259" key="11">
    <source>
        <dbReference type="Pfam" id="PF00085"/>
    </source>
</evidence>
<evidence type="ECO:0000313" key="12">
    <source>
        <dbReference type="EMBL" id="CAG8971049.1"/>
    </source>
</evidence>
<evidence type="ECO:0000256" key="2">
    <source>
        <dbReference type="ARBA" id="ARBA00002692"/>
    </source>
</evidence>
<dbReference type="Proteomes" id="UP000701801">
    <property type="component" value="Unassembled WGS sequence"/>
</dbReference>
<dbReference type="InterPro" id="IPR036249">
    <property type="entry name" value="Thioredoxin-like_sf"/>
</dbReference>
<evidence type="ECO:0000256" key="1">
    <source>
        <dbReference type="ARBA" id="ARBA00001182"/>
    </source>
</evidence>
<comment type="subcellular location">
    <subcellularLocation>
        <location evidence="3">Endoplasmic reticulum lumen</location>
    </subcellularLocation>
</comment>
<dbReference type="CDD" id="cd02982">
    <property type="entry name" value="PDI_b'_family"/>
    <property type="match status" value="1"/>
</dbReference>
<gene>
    <name evidence="12" type="ORF">HYALB_00005287</name>
</gene>
<dbReference type="GO" id="GO:0034976">
    <property type="term" value="P:response to endoplasmic reticulum stress"/>
    <property type="evidence" value="ECO:0007669"/>
    <property type="project" value="TreeGrafter"/>
</dbReference>
<dbReference type="PANTHER" id="PTHR18929:SF132">
    <property type="entry name" value="PROTEIN DISULFIDE-ISOMERASE A3"/>
    <property type="match status" value="1"/>
</dbReference>
<evidence type="ECO:0000313" key="13">
    <source>
        <dbReference type="Proteomes" id="UP000701801"/>
    </source>
</evidence>
<dbReference type="Pfam" id="PF00085">
    <property type="entry name" value="Thioredoxin"/>
    <property type="match status" value="1"/>
</dbReference>
<sequence>MLTSLRELAKALEPEWTAAKSKNNSEFYSIDCIAEHQFCKDLDVASFPAIRLFQGPEKWSRYRGERKAPAMKAFIKRARRPVVSKLNYQNVTTFHSIDDAVFIAYIPEEGDHEDLLEHFIELATQFHDAHSFGILVDKELDAPRITCYLPNEDEPRVLSKRFNPFRLKQFLFDSTEPAVGQLSIRNEFSLHRTESSLLYIFAETDEERAAFRKQLSGIAKKFSEYITFLTVDPAVYDHMPAQVDLDAKKMPAVAVYNVQLGQVFPFDQSKEITAASIEQFVFDIVEGKIEPSEGIVTLGDDDDHEGGHEEHHDKAHKESKEDKKADEKEDETADQKEGQKEEKDKKHDEL</sequence>
<keyword evidence="7" id="KW-0413">Isomerase</keyword>
<dbReference type="SUPFAM" id="SSF52833">
    <property type="entry name" value="Thioredoxin-like"/>
    <property type="match status" value="3"/>
</dbReference>
<comment type="function">
    <text evidence="2">Participates in the folding of proteins containing disulfide bonds, may be involved in glycosylation, prolyl hydroxylation and triglyceride transfer.</text>
</comment>
<reference evidence="12" key="1">
    <citation type="submission" date="2021-07" db="EMBL/GenBank/DDBJ databases">
        <authorList>
            <person name="Durling M."/>
        </authorList>
    </citation>
    <scope>NUCLEOTIDE SEQUENCE</scope>
</reference>
<keyword evidence="6" id="KW-0256">Endoplasmic reticulum</keyword>
<dbReference type="CDD" id="cd02961">
    <property type="entry name" value="PDI_a_family"/>
    <property type="match status" value="1"/>
</dbReference>
<proteinExistence type="inferred from homology"/>